<protein>
    <submittedName>
        <fullName evidence="2">Uncharacterized protein</fullName>
    </submittedName>
</protein>
<keyword evidence="1" id="KW-1133">Transmembrane helix</keyword>
<name>A0A177EIY4_9MICR</name>
<evidence type="ECO:0000313" key="3">
    <source>
        <dbReference type="Proteomes" id="UP000185944"/>
    </source>
</evidence>
<dbReference type="Proteomes" id="UP000185944">
    <property type="component" value="Unassembled WGS sequence"/>
</dbReference>
<keyword evidence="3" id="KW-1185">Reference proteome</keyword>
<keyword evidence="1" id="KW-0472">Membrane</keyword>
<sequence length="204" mass="23060">MRVKESKVFFAICTTAVVLVTTYIYMRASLVHYKLLIFLVAAGILSHFLPFLLPFFISTSSHLRRPIKVISLSISALYSIGAGVTFFFWEQDKDWLPISLTSLYVSLSVGELGVYIAKVLARKRKRALLKKAPIKRRYGKEVKALPLAVCVETRQLRAKCDFSINGSIYIRKGETVELLHPIGSYYSVRNPSGAEYIVPKANFF</sequence>
<dbReference type="VEuPathDB" id="MicrosporidiaDB:NEDG_00409"/>
<keyword evidence="1" id="KW-0812">Transmembrane</keyword>
<feature type="transmembrane region" description="Helical" evidence="1">
    <location>
        <begin position="32"/>
        <end position="57"/>
    </location>
</feature>
<dbReference type="EMBL" id="LTDL01000014">
    <property type="protein sequence ID" value="OAG31934.1"/>
    <property type="molecule type" value="Genomic_DNA"/>
</dbReference>
<feature type="transmembrane region" description="Helical" evidence="1">
    <location>
        <begin position="95"/>
        <end position="121"/>
    </location>
</feature>
<reference evidence="2 3" key="1">
    <citation type="submission" date="2016-02" db="EMBL/GenBank/DDBJ databases">
        <title>Discovery of a natural microsporidian pathogen with a broad tissue tropism in Caenorhabditis elegans.</title>
        <authorList>
            <person name="Luallen R.J."/>
            <person name="Reinke A.W."/>
            <person name="Tong L."/>
            <person name="Botts M.R."/>
            <person name="Felix M.-A."/>
            <person name="Troemel E.R."/>
        </authorList>
    </citation>
    <scope>NUCLEOTIDE SEQUENCE [LARGE SCALE GENOMIC DNA]</scope>
    <source>
        <strain evidence="2 3">JUm2807</strain>
    </source>
</reference>
<accession>A0A177EIY4</accession>
<dbReference type="AlphaFoldDB" id="A0A177EIY4"/>
<gene>
    <name evidence="2" type="ORF">NEDG_00409</name>
</gene>
<comment type="caution">
    <text evidence="2">The sequence shown here is derived from an EMBL/GenBank/DDBJ whole genome shotgun (WGS) entry which is preliminary data.</text>
</comment>
<organism evidence="2 3">
    <name type="scientific">Nematocida displodere</name>
    <dbReference type="NCBI Taxonomy" id="1805483"/>
    <lineage>
        <taxon>Eukaryota</taxon>
        <taxon>Fungi</taxon>
        <taxon>Fungi incertae sedis</taxon>
        <taxon>Microsporidia</taxon>
        <taxon>Nematocida</taxon>
    </lineage>
</organism>
<evidence type="ECO:0000313" key="2">
    <source>
        <dbReference type="EMBL" id="OAG31934.1"/>
    </source>
</evidence>
<dbReference type="GeneID" id="93646759"/>
<feature type="transmembrane region" description="Helical" evidence="1">
    <location>
        <begin position="7"/>
        <end position="26"/>
    </location>
</feature>
<proteinExistence type="predicted"/>
<evidence type="ECO:0000256" key="1">
    <source>
        <dbReference type="SAM" id="Phobius"/>
    </source>
</evidence>
<dbReference type="OrthoDB" id="2188563at2759"/>
<dbReference type="RefSeq" id="XP_067545535.1">
    <property type="nucleotide sequence ID" value="XM_067687827.1"/>
</dbReference>
<feature type="transmembrane region" description="Helical" evidence="1">
    <location>
        <begin position="69"/>
        <end position="89"/>
    </location>
</feature>